<dbReference type="RefSeq" id="WP_017840818.1">
    <property type="nucleotide sequence ID" value="NZ_CP035467.1"/>
</dbReference>
<evidence type="ECO:0000256" key="1">
    <source>
        <dbReference type="ARBA" id="ARBA00022603"/>
    </source>
</evidence>
<keyword evidence="3" id="KW-0949">S-adenosyl-L-methionine</keyword>
<dbReference type="AlphaFoldDB" id="A0A4P9UJV0"/>
<dbReference type="PANTHER" id="PTHR43464">
    <property type="entry name" value="METHYLTRANSFERASE"/>
    <property type="match status" value="1"/>
</dbReference>
<reference evidence="6" key="1">
    <citation type="journal article" date="2019" name="J. Bacteriol.">
        <title>A Mutagenic Screen Identifies a TonB-Dependent Receptor Required for the Lanthanide Metal Switch in the Type I Methanotroph 'Methylotuvimicrobium buryatense' 5GB1C.</title>
        <authorList>
            <person name="Groom J.D."/>
            <person name="Ford S.M."/>
            <person name="Pesesky M.W."/>
            <person name="Lidstrom M.E."/>
        </authorList>
    </citation>
    <scope>NUCLEOTIDE SEQUENCE [LARGE SCALE GENOMIC DNA]</scope>
    <source>
        <strain evidence="6">5GB1C</strain>
    </source>
</reference>
<sequence length="299" mass="33526">MDAFAQFLQAKYALDQRSLNPAVWRHFLNELSGRNPLELLDVGTGTGAMLRRILQHSDRSAMRLTGLDIESGLLGIAETEIATVLRDKGFAVEKAAGLLSAERGADRIEFQCICTPLSEFQPASNRYDVITAHAFMDLVPLLQTLSCFHAGLKPGGLFYATINYDGETVVFPPYPDSEFEDALLQTYDASMEARRLNGSETGGAKCGRRLYGELLNAGFEIVSYGGSDWNITPEDGTYRDDDQAVLERLLGWIYSEGRRDSAIAREKLDRWLECRRQQRQERTLGIIVHQIDILARKRD</sequence>
<keyword evidence="1 5" id="KW-0489">Methyltransferase</keyword>
<keyword evidence="2" id="KW-0808">Transferase</keyword>
<dbReference type="PANTHER" id="PTHR43464:SF19">
    <property type="entry name" value="UBIQUINONE BIOSYNTHESIS O-METHYLTRANSFERASE, MITOCHONDRIAL"/>
    <property type="match status" value="1"/>
</dbReference>
<evidence type="ECO:0000256" key="3">
    <source>
        <dbReference type="ARBA" id="ARBA00022691"/>
    </source>
</evidence>
<evidence type="ECO:0000313" key="6">
    <source>
        <dbReference type="Proteomes" id="UP000305881"/>
    </source>
</evidence>
<feature type="domain" description="Methyltransferase type 12" evidence="4">
    <location>
        <begin position="40"/>
        <end position="158"/>
    </location>
</feature>
<name>A0A4P9UJV0_METBY</name>
<dbReference type="Gene3D" id="3.40.50.150">
    <property type="entry name" value="Vaccinia Virus protein VP39"/>
    <property type="match status" value="1"/>
</dbReference>
<dbReference type="SUPFAM" id="SSF53335">
    <property type="entry name" value="S-adenosyl-L-methionine-dependent methyltransferases"/>
    <property type="match status" value="1"/>
</dbReference>
<dbReference type="KEGG" id="mbur:EQU24_03545"/>
<dbReference type="InterPro" id="IPR013217">
    <property type="entry name" value="Methyltransf_12"/>
</dbReference>
<evidence type="ECO:0000313" key="5">
    <source>
        <dbReference type="EMBL" id="QCW81424.1"/>
    </source>
</evidence>
<dbReference type="Pfam" id="PF08242">
    <property type="entry name" value="Methyltransf_12"/>
    <property type="match status" value="1"/>
</dbReference>
<dbReference type="CDD" id="cd02440">
    <property type="entry name" value="AdoMet_MTases"/>
    <property type="match status" value="1"/>
</dbReference>
<evidence type="ECO:0000259" key="4">
    <source>
        <dbReference type="Pfam" id="PF08242"/>
    </source>
</evidence>
<accession>A0A4P9UJV0</accession>
<dbReference type="STRING" id="675511.GCA_000341735_02298"/>
<dbReference type="InterPro" id="IPR029063">
    <property type="entry name" value="SAM-dependent_MTases_sf"/>
</dbReference>
<evidence type="ECO:0000256" key="2">
    <source>
        <dbReference type="ARBA" id="ARBA00022679"/>
    </source>
</evidence>
<dbReference type="Proteomes" id="UP000305881">
    <property type="component" value="Chromosome"/>
</dbReference>
<dbReference type="GO" id="GO:0032259">
    <property type="term" value="P:methylation"/>
    <property type="evidence" value="ECO:0007669"/>
    <property type="project" value="UniProtKB-KW"/>
</dbReference>
<gene>
    <name evidence="5" type="ORF">EQU24_03545</name>
</gene>
<protein>
    <submittedName>
        <fullName evidence="5">Class I SAM-dependent methyltransferase</fullName>
    </submittedName>
</protein>
<keyword evidence="6" id="KW-1185">Reference proteome</keyword>
<organism evidence="5 6">
    <name type="scientific">Methylotuvimicrobium buryatense</name>
    <name type="common">Methylomicrobium buryatense</name>
    <dbReference type="NCBI Taxonomy" id="95641"/>
    <lineage>
        <taxon>Bacteria</taxon>
        <taxon>Pseudomonadati</taxon>
        <taxon>Pseudomonadota</taxon>
        <taxon>Gammaproteobacteria</taxon>
        <taxon>Methylococcales</taxon>
        <taxon>Methylococcaceae</taxon>
        <taxon>Methylotuvimicrobium</taxon>
    </lineage>
</organism>
<dbReference type="GO" id="GO:0008168">
    <property type="term" value="F:methyltransferase activity"/>
    <property type="evidence" value="ECO:0007669"/>
    <property type="project" value="UniProtKB-KW"/>
</dbReference>
<proteinExistence type="predicted"/>
<dbReference type="OrthoDB" id="5559701at2"/>
<dbReference type="EMBL" id="CP035467">
    <property type="protein sequence ID" value="QCW81424.1"/>
    <property type="molecule type" value="Genomic_DNA"/>
</dbReference>